<proteinExistence type="inferred from homology"/>
<dbReference type="Pfam" id="PF08327">
    <property type="entry name" value="AHSA1"/>
    <property type="match status" value="1"/>
</dbReference>
<dbReference type="GeneID" id="80885037"/>
<dbReference type="InterPro" id="IPR013538">
    <property type="entry name" value="ASHA1/2-like_C"/>
</dbReference>
<gene>
    <name evidence="4" type="ORF">POJ06DRAFT_280334</name>
</gene>
<accession>A0AAD7QXG7</accession>
<dbReference type="SUPFAM" id="SSF103111">
    <property type="entry name" value="Activator of Hsp90 ATPase, Aha1"/>
    <property type="match status" value="1"/>
</dbReference>
<keyword evidence="2" id="KW-0472">Membrane</keyword>
<dbReference type="GO" id="GO:0006457">
    <property type="term" value="P:protein folding"/>
    <property type="evidence" value="ECO:0007669"/>
    <property type="project" value="TreeGrafter"/>
</dbReference>
<evidence type="ECO:0000313" key="5">
    <source>
        <dbReference type="Proteomes" id="UP001217417"/>
    </source>
</evidence>
<keyword evidence="2" id="KW-1133">Transmembrane helix</keyword>
<dbReference type="AlphaFoldDB" id="A0AAD7QXG7"/>
<reference evidence="4" key="1">
    <citation type="submission" date="2023-03" db="EMBL/GenBank/DDBJ databases">
        <title>Near-Complete genome sequence of Lipomyces tetrasporous NRRL Y-64009, an oleaginous yeast capable of growing on lignocellulosic hydrolysates.</title>
        <authorList>
            <consortium name="Lawrence Berkeley National Laboratory"/>
            <person name="Jagtap S.S."/>
            <person name="Liu J.-J."/>
            <person name="Walukiewicz H.E."/>
            <person name="Pangilinan J."/>
            <person name="Lipzen A."/>
            <person name="Ahrendt S."/>
            <person name="Koriabine M."/>
            <person name="Cobaugh K."/>
            <person name="Salamov A."/>
            <person name="Yoshinaga Y."/>
            <person name="Ng V."/>
            <person name="Daum C."/>
            <person name="Grigoriev I.V."/>
            <person name="Slininger P.J."/>
            <person name="Dien B.S."/>
            <person name="Jin Y.-S."/>
            <person name="Rao C.V."/>
        </authorList>
    </citation>
    <scope>NUCLEOTIDE SEQUENCE</scope>
    <source>
        <strain evidence="4">NRRL Y-64009</strain>
    </source>
</reference>
<keyword evidence="5" id="KW-1185">Reference proteome</keyword>
<dbReference type="GO" id="GO:0051087">
    <property type="term" value="F:protein-folding chaperone binding"/>
    <property type="evidence" value="ECO:0007669"/>
    <property type="project" value="InterPro"/>
</dbReference>
<dbReference type="Gene3D" id="3.30.530.20">
    <property type="match status" value="1"/>
</dbReference>
<dbReference type="Proteomes" id="UP001217417">
    <property type="component" value="Unassembled WGS sequence"/>
</dbReference>
<dbReference type="CDD" id="cd08892">
    <property type="entry name" value="SRPBCC_Aha1"/>
    <property type="match status" value="1"/>
</dbReference>
<sequence>MVLHNPNNWHWVDKNCVDWSKTYFSEKLVGISATSEDNQTSVSITKLASLTGDVDVNQRKGRVISLFDVKIVLDYEGSVGSTPVTGTISIPEVAYDTEEDEYVFDVSISGETKEKQPARELIREKIVPELRKKISAFGVDLIEAHGKDIQHPVEENRSTFTSSNQAALGTPISAATTTTATKTPSSSAAYNTTTLRLEPVFNTSAAELYTTFLDPARVAAWTRSPPVKFTPQEGGEYALFGGNVSGKFVKLVEKKSIEMLWRLKDWKPEHFAELKIVFDQGQSETKAVVTWKGVPVGQEDVTRRNFEEYYVKSIKLTFGLWLFISVCVVALLGIILMRVVY</sequence>
<protein>
    <submittedName>
        <fullName evidence="4">Activator of Hsp90 ATPase</fullName>
    </submittedName>
</protein>
<evidence type="ECO:0000256" key="2">
    <source>
        <dbReference type="SAM" id="Phobius"/>
    </source>
</evidence>
<feature type="domain" description="Activator of Hsp90 ATPase AHSA1-like N-terminal" evidence="3">
    <location>
        <begin position="13"/>
        <end position="147"/>
    </location>
</feature>
<evidence type="ECO:0000259" key="3">
    <source>
        <dbReference type="SMART" id="SM01000"/>
    </source>
</evidence>
<dbReference type="GO" id="GO:0005829">
    <property type="term" value="C:cytosol"/>
    <property type="evidence" value="ECO:0007669"/>
    <property type="project" value="TreeGrafter"/>
</dbReference>
<dbReference type="InterPro" id="IPR015310">
    <property type="entry name" value="AHSA1-like_N"/>
</dbReference>
<dbReference type="InterPro" id="IPR023393">
    <property type="entry name" value="START-like_dom_sf"/>
</dbReference>
<comment type="caution">
    <text evidence="4">The sequence shown here is derived from an EMBL/GenBank/DDBJ whole genome shotgun (WGS) entry which is preliminary data.</text>
</comment>
<feature type="transmembrane region" description="Helical" evidence="2">
    <location>
        <begin position="318"/>
        <end position="340"/>
    </location>
</feature>
<evidence type="ECO:0000313" key="4">
    <source>
        <dbReference type="EMBL" id="KAJ8103287.1"/>
    </source>
</evidence>
<dbReference type="PANTHER" id="PTHR13009">
    <property type="entry name" value="HEAT SHOCK PROTEIN 90 HSP90 CO-CHAPERONE AHA-1"/>
    <property type="match status" value="1"/>
</dbReference>
<dbReference type="GO" id="GO:0001671">
    <property type="term" value="F:ATPase activator activity"/>
    <property type="evidence" value="ECO:0007669"/>
    <property type="project" value="InterPro"/>
</dbReference>
<dbReference type="PANTHER" id="PTHR13009:SF22">
    <property type="entry name" value="LD43819P"/>
    <property type="match status" value="1"/>
</dbReference>
<evidence type="ECO:0000256" key="1">
    <source>
        <dbReference type="ARBA" id="ARBA00006817"/>
    </source>
</evidence>
<dbReference type="RefSeq" id="XP_056046737.1">
    <property type="nucleotide sequence ID" value="XM_056189871.1"/>
</dbReference>
<dbReference type="EMBL" id="JARPMG010000002">
    <property type="protein sequence ID" value="KAJ8103287.1"/>
    <property type="molecule type" value="Genomic_DNA"/>
</dbReference>
<dbReference type="Pfam" id="PF09229">
    <property type="entry name" value="Aha1_N"/>
    <property type="match status" value="1"/>
</dbReference>
<dbReference type="InterPro" id="IPR036338">
    <property type="entry name" value="Aha1"/>
</dbReference>
<dbReference type="SMART" id="SM01000">
    <property type="entry name" value="Aha1_N"/>
    <property type="match status" value="1"/>
</dbReference>
<dbReference type="SUPFAM" id="SSF55961">
    <property type="entry name" value="Bet v1-like"/>
    <property type="match status" value="1"/>
</dbReference>
<keyword evidence="2" id="KW-0812">Transmembrane</keyword>
<organism evidence="4 5">
    <name type="scientific">Lipomyces tetrasporus</name>
    <dbReference type="NCBI Taxonomy" id="54092"/>
    <lineage>
        <taxon>Eukaryota</taxon>
        <taxon>Fungi</taxon>
        <taxon>Dikarya</taxon>
        <taxon>Ascomycota</taxon>
        <taxon>Saccharomycotina</taxon>
        <taxon>Lipomycetes</taxon>
        <taxon>Lipomycetales</taxon>
        <taxon>Lipomycetaceae</taxon>
        <taxon>Lipomyces</taxon>
    </lineage>
</organism>
<dbReference type="Gene3D" id="3.15.10.20">
    <property type="entry name" value="Activator of Hsp90 ATPase Aha1, N-terminal domain"/>
    <property type="match status" value="1"/>
</dbReference>
<comment type="similarity">
    <text evidence="1">Belongs to the AHA1 family.</text>
</comment>
<name>A0AAD7QXG7_9ASCO</name>